<dbReference type="SUPFAM" id="SSF51998">
    <property type="entry name" value="PFL-like glycyl radical enzymes"/>
    <property type="match status" value="1"/>
</dbReference>
<sequence length="630" mass="70010">MNVPAGRKFTLRNSFVNPYKNKTPPFGFNGLGELVYRRTYSRLQSDGSREEWADTIRRVVEGTFNMQMKWMETTSLEWDDDASHNEAEDMFDRFFNMKILPPGRGLWAMGSTLTADRGVYGCLSNCAFISTNPDQAKFDITDAFCFIWDFSMVGVGVGFDTMAEGKVDIHQPGDKQAHVIEDSREGWVQSLRILLNAFFRGAVMPEFNYAEVRPAGEMIRGFGGVSQGPAPLKQLHESLVDVLTPLIGSRITSTAVVDIANLIGRCVVAGNVRRSAELACGRPDDLEFLEVKNYEKNPYRAGWGWASNNSVTASLGDNYTRIAKSIHLNGEPGIIWLQNMRANPCCEQSLESAELCCLVETFPERAVDLDDYLASVLLRNRRIGCSMSGIAQFLGKHGIETLRRWCEASYEVCRDTDFTLSDRWCVPRSIKLTSIKPSGTVSLLSGATPGCHFPESEFYIRRVRIAADSELLEPLAKAGYTIEECVYGGPGTEVVSIPVHAGKGVRVASSVSMWEQLALAAFLQRYYADNQVSCTVTFDPNTEGADIAHALDMYQFALKGISFLPRAKTGTTYVQSPYEAITEEQYTEMLSKLKPVAYGAQKKPRLLDGLDDDESAAPDRYCDGDKCVRL</sequence>
<dbReference type="InterPro" id="IPR040763">
    <property type="entry name" value="RNR_alpha_hel"/>
</dbReference>
<keyword evidence="8" id="KW-0676">Redox-active center</keyword>
<evidence type="ECO:0000256" key="6">
    <source>
        <dbReference type="ARBA" id="ARBA00023002"/>
    </source>
</evidence>
<comment type="caution">
    <text evidence="13">The sequence shown here is derived from an EMBL/GenBank/DDBJ whole genome shotgun (WGS) entry which is preliminary data.</text>
</comment>
<proteinExistence type="inferred from homology"/>
<dbReference type="AlphaFoldDB" id="A0A835Z3U9"/>
<keyword evidence="4" id="KW-0846">Cobalamin</keyword>
<evidence type="ECO:0000256" key="2">
    <source>
        <dbReference type="ARBA" id="ARBA00005654"/>
    </source>
</evidence>
<dbReference type="Pfam" id="PF21995">
    <property type="entry name" value="RNR-II_ins_dom"/>
    <property type="match status" value="1"/>
</dbReference>
<dbReference type="InterPro" id="IPR050862">
    <property type="entry name" value="RdRp_reductase_class-2"/>
</dbReference>
<dbReference type="Proteomes" id="UP000664859">
    <property type="component" value="Unassembled WGS sequence"/>
</dbReference>
<evidence type="ECO:0000256" key="10">
    <source>
        <dbReference type="ARBA" id="ARBA00048987"/>
    </source>
</evidence>
<evidence type="ECO:0000256" key="9">
    <source>
        <dbReference type="ARBA" id="ARBA00023285"/>
    </source>
</evidence>
<comment type="cofactor">
    <cofactor evidence="1">
        <name>adenosylcob(III)alamin</name>
        <dbReference type="ChEBI" id="CHEBI:18408"/>
    </cofactor>
</comment>
<gene>
    <name evidence="13" type="ORF">JKP88DRAFT_260638</name>
</gene>
<feature type="domain" description="Ribonucleotide reductase alpha-helical" evidence="11">
    <location>
        <begin position="11"/>
        <end position="111"/>
    </location>
</feature>
<comment type="catalytic activity">
    <reaction evidence="10">
        <text>a 2'-deoxyribonucleoside 5'-triphosphate + [thioredoxin]-disulfide + H2O = a ribonucleoside 5'-triphosphate + [thioredoxin]-dithiol</text>
        <dbReference type="Rhea" id="RHEA:12701"/>
        <dbReference type="Rhea" id="RHEA-COMP:10698"/>
        <dbReference type="Rhea" id="RHEA-COMP:10700"/>
        <dbReference type="ChEBI" id="CHEBI:15377"/>
        <dbReference type="ChEBI" id="CHEBI:29950"/>
        <dbReference type="ChEBI" id="CHEBI:50058"/>
        <dbReference type="ChEBI" id="CHEBI:61557"/>
        <dbReference type="ChEBI" id="CHEBI:61560"/>
        <dbReference type="EC" id="1.17.4.2"/>
    </reaction>
</comment>
<accession>A0A835Z3U9</accession>
<evidence type="ECO:0000256" key="4">
    <source>
        <dbReference type="ARBA" id="ARBA00022628"/>
    </source>
</evidence>
<evidence type="ECO:0000256" key="1">
    <source>
        <dbReference type="ARBA" id="ARBA00001922"/>
    </source>
</evidence>
<dbReference type="PANTHER" id="PTHR43371:SF1">
    <property type="entry name" value="RIBONUCLEOSIDE-DIPHOSPHATE REDUCTASE"/>
    <property type="match status" value="1"/>
</dbReference>
<feature type="domain" description="B12-dependent ribonucleotide reductase insertion" evidence="12">
    <location>
        <begin position="167"/>
        <end position="237"/>
    </location>
</feature>
<dbReference type="GO" id="GO:0031419">
    <property type="term" value="F:cobalamin binding"/>
    <property type="evidence" value="ECO:0007669"/>
    <property type="project" value="UniProtKB-KW"/>
</dbReference>
<keyword evidence="6" id="KW-0560">Oxidoreductase</keyword>
<evidence type="ECO:0000259" key="11">
    <source>
        <dbReference type="Pfam" id="PF17975"/>
    </source>
</evidence>
<organism evidence="13 14">
    <name type="scientific">Tribonema minus</name>
    <dbReference type="NCBI Taxonomy" id="303371"/>
    <lineage>
        <taxon>Eukaryota</taxon>
        <taxon>Sar</taxon>
        <taxon>Stramenopiles</taxon>
        <taxon>Ochrophyta</taxon>
        <taxon>PX clade</taxon>
        <taxon>Xanthophyceae</taxon>
        <taxon>Tribonematales</taxon>
        <taxon>Tribonemataceae</taxon>
        <taxon>Tribonema</taxon>
    </lineage>
</organism>
<dbReference type="GO" id="GO:0006260">
    <property type="term" value="P:DNA replication"/>
    <property type="evidence" value="ECO:0007669"/>
    <property type="project" value="UniProtKB-KW"/>
</dbReference>
<keyword evidence="14" id="KW-1185">Reference proteome</keyword>
<dbReference type="GO" id="GO:0008998">
    <property type="term" value="F:ribonucleoside-triphosphate reductase (thioredoxin) activity"/>
    <property type="evidence" value="ECO:0007669"/>
    <property type="project" value="UniProtKB-EC"/>
</dbReference>
<dbReference type="Pfam" id="PF17975">
    <property type="entry name" value="RNR_Alpha"/>
    <property type="match status" value="1"/>
</dbReference>
<evidence type="ECO:0000256" key="8">
    <source>
        <dbReference type="ARBA" id="ARBA00023284"/>
    </source>
</evidence>
<evidence type="ECO:0000256" key="5">
    <source>
        <dbReference type="ARBA" id="ARBA00022705"/>
    </source>
</evidence>
<dbReference type="EC" id="1.17.4.2" evidence="3"/>
<evidence type="ECO:0000256" key="7">
    <source>
        <dbReference type="ARBA" id="ARBA00023157"/>
    </source>
</evidence>
<dbReference type="EMBL" id="JAFCMP010000162">
    <property type="protein sequence ID" value="KAG5184520.1"/>
    <property type="molecule type" value="Genomic_DNA"/>
</dbReference>
<comment type="similarity">
    <text evidence="2">Belongs to the class II ribonucleoside-triphosphate reductase family.</text>
</comment>
<keyword evidence="9" id="KW-0170">Cobalt</keyword>
<protein>
    <recommendedName>
        <fullName evidence="3">ribonucleoside-triphosphate reductase (thioredoxin)</fullName>
        <ecNumber evidence="3">1.17.4.2</ecNumber>
    </recommendedName>
</protein>
<evidence type="ECO:0000256" key="3">
    <source>
        <dbReference type="ARBA" id="ARBA00012275"/>
    </source>
</evidence>
<evidence type="ECO:0000259" key="12">
    <source>
        <dbReference type="Pfam" id="PF21995"/>
    </source>
</evidence>
<dbReference type="InterPro" id="IPR054158">
    <property type="entry name" value="RNR-II_ins_dom"/>
</dbReference>
<reference evidence="13" key="1">
    <citation type="submission" date="2021-02" db="EMBL/GenBank/DDBJ databases">
        <title>First Annotated Genome of the Yellow-green Alga Tribonema minus.</title>
        <authorList>
            <person name="Mahan K.M."/>
        </authorList>
    </citation>
    <scope>NUCLEOTIDE SEQUENCE</scope>
    <source>
        <strain evidence="13">UTEX B ZZ1240</strain>
    </source>
</reference>
<dbReference type="Gene3D" id="3.20.70.20">
    <property type="match status" value="3"/>
</dbReference>
<keyword evidence="7" id="KW-1015">Disulfide bond</keyword>
<evidence type="ECO:0000313" key="13">
    <source>
        <dbReference type="EMBL" id="KAG5184520.1"/>
    </source>
</evidence>
<name>A0A835Z3U9_9STRA</name>
<dbReference type="PANTHER" id="PTHR43371">
    <property type="entry name" value="VITAMIN B12-DEPENDENT RIBONUCLEOTIDE REDUCTASE"/>
    <property type="match status" value="1"/>
</dbReference>
<dbReference type="OrthoDB" id="14890at2759"/>
<dbReference type="GO" id="GO:0004748">
    <property type="term" value="F:ribonucleoside-diphosphate reductase activity, thioredoxin disulfide as acceptor"/>
    <property type="evidence" value="ECO:0007669"/>
    <property type="project" value="TreeGrafter"/>
</dbReference>
<evidence type="ECO:0000313" key="14">
    <source>
        <dbReference type="Proteomes" id="UP000664859"/>
    </source>
</evidence>
<keyword evidence="5" id="KW-0235">DNA replication</keyword>